<evidence type="ECO:0000313" key="2">
    <source>
        <dbReference type="Proteomes" id="UP000006798"/>
    </source>
</evidence>
<gene>
    <name evidence="1" type="ordered locus">CNE_2c07850</name>
</gene>
<dbReference type="AlphaFoldDB" id="F8GSA6"/>
<protein>
    <submittedName>
        <fullName evidence="1">Uncharacterized protein</fullName>
    </submittedName>
</protein>
<dbReference type="HOGENOM" id="CLU_2971827_0_0_4"/>
<organism evidence="1 2">
    <name type="scientific">Cupriavidus necator (strain ATCC 43291 / DSM 13513 / CCUG 52238 / LMG 8453 / N-1)</name>
    <name type="common">Ralstonia eutropha</name>
    <dbReference type="NCBI Taxonomy" id="1042878"/>
    <lineage>
        <taxon>Bacteria</taxon>
        <taxon>Pseudomonadati</taxon>
        <taxon>Pseudomonadota</taxon>
        <taxon>Betaproteobacteria</taxon>
        <taxon>Burkholderiales</taxon>
        <taxon>Burkholderiaceae</taxon>
        <taxon>Cupriavidus</taxon>
    </lineage>
</organism>
<sequence>MTGIAPKESALHPFANHAVSGGPLPTVLASKLAPPVAHPATIGRPHLVARMARTARPA</sequence>
<dbReference type="KEGG" id="cnc:CNE_2c07850"/>
<proteinExistence type="predicted"/>
<dbReference type="Proteomes" id="UP000006798">
    <property type="component" value="Chromosome 2"/>
</dbReference>
<evidence type="ECO:0000313" key="1">
    <source>
        <dbReference type="EMBL" id="AEI79756.1"/>
    </source>
</evidence>
<name>F8GSA6_CUPNN</name>
<reference evidence="1 2" key="1">
    <citation type="journal article" date="2011" name="J. Bacteriol.">
        <title>Complete genome sequence of the type strain Cupriavidus necator N-1.</title>
        <authorList>
            <person name="Poehlein A."/>
            <person name="Kusian B."/>
            <person name="Friedrich B."/>
            <person name="Daniel R."/>
            <person name="Bowien B."/>
        </authorList>
    </citation>
    <scope>NUCLEOTIDE SEQUENCE [LARGE SCALE GENOMIC DNA]</scope>
    <source>
        <strain evidence="2">ATCC 43291 / DSM 13513 / CCUG 52238 / LMG 8453 / N-1</strain>
    </source>
</reference>
<accession>F8GSA6</accession>
<dbReference type="EMBL" id="CP002878">
    <property type="protein sequence ID" value="AEI79756.1"/>
    <property type="molecule type" value="Genomic_DNA"/>
</dbReference>